<evidence type="ECO:0000313" key="5">
    <source>
        <dbReference type="Proteomes" id="UP000198809"/>
    </source>
</evidence>
<accession>A0A1H8VY05</accession>
<organism evidence="4 5">
    <name type="scientific">Paenibacillus sophorae</name>
    <dbReference type="NCBI Taxonomy" id="1333845"/>
    <lineage>
        <taxon>Bacteria</taxon>
        <taxon>Bacillati</taxon>
        <taxon>Bacillota</taxon>
        <taxon>Bacilli</taxon>
        <taxon>Bacillales</taxon>
        <taxon>Paenibacillaceae</taxon>
        <taxon>Paenibacillus</taxon>
    </lineage>
</organism>
<dbReference type="PANTHER" id="PTHR46558">
    <property type="entry name" value="TRACRIPTIONAL REGULATORY PROTEIN-RELATED-RELATED"/>
    <property type="match status" value="1"/>
</dbReference>
<evidence type="ECO:0000256" key="1">
    <source>
        <dbReference type="ARBA" id="ARBA00023125"/>
    </source>
</evidence>
<dbReference type="EMBL" id="CP076607">
    <property type="protein sequence ID" value="QWU15620.1"/>
    <property type="molecule type" value="Genomic_DNA"/>
</dbReference>
<dbReference type="AlphaFoldDB" id="A0A1H8VY05"/>
<sequence>MSIIGDKIKQRRIHMDWTQETLAQKIDTTKHVISNWERGVANPDYKQIILLATVFHVTTDFLLGLSEFPDPQYRDPFGQLHLFPMIDYSFINVASWDLIKLLNSGIDLSVNEEILSFEDRQHISELVQLTINRLQQVRRETRI</sequence>
<evidence type="ECO:0000259" key="2">
    <source>
        <dbReference type="PROSITE" id="PS50943"/>
    </source>
</evidence>
<dbReference type="SUPFAM" id="SSF47413">
    <property type="entry name" value="lambda repressor-like DNA-binding domains"/>
    <property type="match status" value="1"/>
</dbReference>
<evidence type="ECO:0000313" key="3">
    <source>
        <dbReference type="EMBL" id="QWU15620.1"/>
    </source>
</evidence>
<keyword evidence="6" id="KW-1185">Reference proteome</keyword>
<reference evidence="3 6" key="2">
    <citation type="submission" date="2021-06" db="EMBL/GenBank/DDBJ databases">
        <title>Whole genome sequence of Paenibacillus sophorae DSM23020 for comparative genomics.</title>
        <authorList>
            <person name="Kim M.-J."/>
            <person name="Lee G."/>
            <person name="Shin J.-H."/>
        </authorList>
    </citation>
    <scope>NUCLEOTIDE SEQUENCE [LARGE SCALE GENOMIC DNA]</scope>
    <source>
        <strain evidence="3 6">DSM 23020</strain>
    </source>
</reference>
<evidence type="ECO:0000313" key="4">
    <source>
        <dbReference type="EMBL" id="SEP19798.1"/>
    </source>
</evidence>
<keyword evidence="1 4" id="KW-0238">DNA-binding</keyword>
<dbReference type="PROSITE" id="PS50943">
    <property type="entry name" value="HTH_CROC1"/>
    <property type="match status" value="1"/>
</dbReference>
<protein>
    <submittedName>
        <fullName evidence="4">DNA-binding transcriptional regulator, XRE-family HTH domain</fullName>
    </submittedName>
    <submittedName>
        <fullName evidence="3">Helix-turn-helix domain-containing protein</fullName>
    </submittedName>
</protein>
<name>A0A1H8VY05_9BACL</name>
<dbReference type="PANTHER" id="PTHR46558:SF11">
    <property type="entry name" value="HTH-TYPE TRANSCRIPTIONAL REGULATOR XRE"/>
    <property type="match status" value="1"/>
</dbReference>
<dbReference type="SMART" id="SM00530">
    <property type="entry name" value="HTH_XRE"/>
    <property type="match status" value="1"/>
</dbReference>
<dbReference type="STRING" id="1333845.SAMN04487895_12846"/>
<dbReference type="Gene3D" id="1.10.260.40">
    <property type="entry name" value="lambda repressor-like DNA-binding domains"/>
    <property type="match status" value="1"/>
</dbReference>
<dbReference type="InterPro" id="IPR010982">
    <property type="entry name" value="Lambda_DNA-bd_dom_sf"/>
</dbReference>
<dbReference type="EMBL" id="FODH01000028">
    <property type="protein sequence ID" value="SEP19798.1"/>
    <property type="molecule type" value="Genomic_DNA"/>
</dbReference>
<feature type="domain" description="HTH cro/C1-type" evidence="2">
    <location>
        <begin position="8"/>
        <end position="62"/>
    </location>
</feature>
<proteinExistence type="predicted"/>
<reference evidence="4 5" key="1">
    <citation type="submission" date="2016-10" db="EMBL/GenBank/DDBJ databases">
        <authorList>
            <person name="de Groot N.N."/>
        </authorList>
    </citation>
    <scope>NUCLEOTIDE SEQUENCE [LARGE SCALE GENOMIC DNA]</scope>
    <source>
        <strain evidence="4 5">CGMCC 1.10238</strain>
    </source>
</reference>
<gene>
    <name evidence="3" type="ORF">KP014_27920</name>
    <name evidence="4" type="ORF">SAMN04487895_12846</name>
</gene>
<dbReference type="CDD" id="cd00093">
    <property type="entry name" value="HTH_XRE"/>
    <property type="match status" value="1"/>
</dbReference>
<dbReference type="RefSeq" id="WP_051499488.1">
    <property type="nucleotide sequence ID" value="NZ_CP076607.1"/>
</dbReference>
<dbReference type="Proteomes" id="UP000198809">
    <property type="component" value="Unassembled WGS sequence"/>
</dbReference>
<dbReference type="Pfam" id="PF01381">
    <property type="entry name" value="HTH_3"/>
    <property type="match status" value="1"/>
</dbReference>
<dbReference type="InterPro" id="IPR001387">
    <property type="entry name" value="Cro/C1-type_HTH"/>
</dbReference>
<dbReference type="GO" id="GO:0003677">
    <property type="term" value="F:DNA binding"/>
    <property type="evidence" value="ECO:0007669"/>
    <property type="project" value="UniProtKB-KW"/>
</dbReference>
<dbReference type="Proteomes" id="UP000683429">
    <property type="component" value="Chromosome"/>
</dbReference>
<evidence type="ECO:0000313" key="6">
    <source>
        <dbReference type="Proteomes" id="UP000683429"/>
    </source>
</evidence>